<dbReference type="OrthoDB" id="777545at2759"/>
<evidence type="ECO:0000313" key="5">
    <source>
        <dbReference type="Proteomes" id="UP000479710"/>
    </source>
</evidence>
<dbReference type="AlphaFoldDB" id="A0A6G1CMB6"/>
<dbReference type="PROSITE" id="PS50102">
    <property type="entry name" value="RRM"/>
    <property type="match status" value="1"/>
</dbReference>
<organism evidence="4 5">
    <name type="scientific">Oryza meyeriana var. granulata</name>
    <dbReference type="NCBI Taxonomy" id="110450"/>
    <lineage>
        <taxon>Eukaryota</taxon>
        <taxon>Viridiplantae</taxon>
        <taxon>Streptophyta</taxon>
        <taxon>Embryophyta</taxon>
        <taxon>Tracheophyta</taxon>
        <taxon>Spermatophyta</taxon>
        <taxon>Magnoliopsida</taxon>
        <taxon>Liliopsida</taxon>
        <taxon>Poales</taxon>
        <taxon>Poaceae</taxon>
        <taxon>BOP clade</taxon>
        <taxon>Oryzoideae</taxon>
        <taxon>Oryzeae</taxon>
        <taxon>Oryzinae</taxon>
        <taxon>Oryza</taxon>
        <taxon>Oryza meyeriana</taxon>
    </lineage>
</organism>
<dbReference type="GO" id="GO:0005634">
    <property type="term" value="C:nucleus"/>
    <property type="evidence" value="ECO:0007669"/>
    <property type="project" value="TreeGrafter"/>
</dbReference>
<dbReference type="Pfam" id="PF00076">
    <property type="entry name" value="RRM_1"/>
    <property type="match status" value="1"/>
</dbReference>
<keyword evidence="5" id="KW-1185">Reference proteome</keyword>
<dbReference type="Proteomes" id="UP000479710">
    <property type="component" value="Unassembled WGS sequence"/>
</dbReference>
<evidence type="ECO:0000313" key="4">
    <source>
        <dbReference type="EMBL" id="KAF0901299.1"/>
    </source>
</evidence>
<dbReference type="InterPro" id="IPR035979">
    <property type="entry name" value="RBD_domain_sf"/>
</dbReference>
<keyword evidence="1 2" id="KW-0694">RNA-binding</keyword>
<evidence type="ECO:0000259" key="3">
    <source>
        <dbReference type="PROSITE" id="PS50102"/>
    </source>
</evidence>
<dbReference type="EMBL" id="SPHZ02000009">
    <property type="protein sequence ID" value="KAF0901299.1"/>
    <property type="molecule type" value="Genomic_DNA"/>
</dbReference>
<proteinExistence type="predicted"/>
<dbReference type="InterPro" id="IPR000504">
    <property type="entry name" value="RRM_dom"/>
</dbReference>
<feature type="domain" description="RRM" evidence="3">
    <location>
        <begin position="29"/>
        <end position="86"/>
    </location>
</feature>
<dbReference type="Gene3D" id="3.30.70.330">
    <property type="match status" value="1"/>
</dbReference>
<name>A0A6G1CMB6_9ORYZ</name>
<reference evidence="4 5" key="1">
    <citation type="submission" date="2019-11" db="EMBL/GenBank/DDBJ databases">
        <title>Whole genome sequence of Oryza granulata.</title>
        <authorList>
            <person name="Li W."/>
        </authorList>
    </citation>
    <scope>NUCLEOTIDE SEQUENCE [LARGE SCALE GENOMIC DNA]</scope>
    <source>
        <strain evidence="5">cv. Menghai</strain>
        <tissue evidence="4">Leaf</tissue>
    </source>
</reference>
<dbReference type="PANTHER" id="PTHR48024">
    <property type="entry name" value="GEO13361P1-RELATED"/>
    <property type="match status" value="1"/>
</dbReference>
<sequence>MALLRTTVEASLATMGAVRHAAEADPASRKLFVHGLGWGAGADDLRSAFTCFGELEDCHVISDKQSGRSKGYCFVLFRSRRSTPSATPSSKSAAACFLPSRCLRSCPSVFLARPAVT</sequence>
<protein>
    <recommendedName>
        <fullName evidence="3">RRM domain-containing protein</fullName>
    </recommendedName>
</protein>
<dbReference type="SUPFAM" id="SSF54928">
    <property type="entry name" value="RNA-binding domain, RBD"/>
    <property type="match status" value="1"/>
</dbReference>
<evidence type="ECO:0000256" key="1">
    <source>
        <dbReference type="ARBA" id="ARBA00022884"/>
    </source>
</evidence>
<comment type="caution">
    <text evidence="4">The sequence shown here is derived from an EMBL/GenBank/DDBJ whole genome shotgun (WGS) entry which is preliminary data.</text>
</comment>
<accession>A0A6G1CMB6</accession>
<dbReference type="InterPro" id="IPR012677">
    <property type="entry name" value="Nucleotide-bd_a/b_plait_sf"/>
</dbReference>
<gene>
    <name evidence="4" type="ORF">E2562_039164</name>
</gene>
<dbReference type="InterPro" id="IPR050886">
    <property type="entry name" value="RNA-binding_reg"/>
</dbReference>
<evidence type="ECO:0000256" key="2">
    <source>
        <dbReference type="PROSITE-ProRule" id="PRU00176"/>
    </source>
</evidence>
<dbReference type="GO" id="GO:0003723">
    <property type="term" value="F:RNA binding"/>
    <property type="evidence" value="ECO:0007669"/>
    <property type="project" value="UniProtKB-UniRule"/>
</dbReference>
<dbReference type="PANTHER" id="PTHR48024:SF9">
    <property type="entry name" value="UBP1-ASSOCIATED PROTEINS 1A-RELATED"/>
    <property type="match status" value="1"/>
</dbReference>
<dbReference type="SMART" id="SM00360">
    <property type="entry name" value="RRM"/>
    <property type="match status" value="1"/>
</dbReference>